<name>A0AAW3V2Y1_9BURK</name>
<proteinExistence type="predicted"/>
<organism evidence="1 2">
    <name type="scientific">Paraburkholderia fungorum</name>
    <dbReference type="NCBI Taxonomy" id="134537"/>
    <lineage>
        <taxon>Bacteria</taxon>
        <taxon>Pseudomonadati</taxon>
        <taxon>Pseudomonadota</taxon>
        <taxon>Betaproteobacteria</taxon>
        <taxon>Burkholderiales</taxon>
        <taxon>Burkholderiaceae</taxon>
        <taxon>Paraburkholderia</taxon>
    </lineage>
</organism>
<evidence type="ECO:0008006" key="3">
    <source>
        <dbReference type="Google" id="ProtNLM"/>
    </source>
</evidence>
<dbReference type="AlphaFoldDB" id="A0AAW3V2Y1"/>
<protein>
    <recommendedName>
        <fullName evidence="3">Peptidase M48 domain-containing protein</fullName>
    </recommendedName>
</protein>
<dbReference type="Proteomes" id="UP000518681">
    <property type="component" value="Unassembled WGS sequence"/>
</dbReference>
<accession>A0AAW3V2Y1</accession>
<gene>
    <name evidence="1" type="ORF">GGD69_004612</name>
</gene>
<comment type="caution">
    <text evidence="1">The sequence shown here is derived from an EMBL/GenBank/DDBJ whole genome shotgun (WGS) entry which is preliminary data.</text>
</comment>
<sequence length="468" mass="51618">MAQQVDVDFSRHRVSLFLEGVKTRFEELKSRDFPNSTPTEIIELIKAILELVAKGLPQADEKLLPLIFSLLTTYQDLLGYLDNAHTEQTPRGLVCILRQLLQETSKDSAFFASPQAAYNYGIADVQPYLIGPLKNLIGTQDLLGLPKVATLPIRLILFPRAERDNILAHAVFGHEIGHIIAAEYLTQEATTPAFQTALKDAIDEAVTRTNATPSNNQANNQLNTLAYRVRIQSRLSEIRKRAMEELISDYVGALLFGPSALLASYEIFSLADLDLPPVPGDHYPPSRYRLRFVFQALKQEGFVDAISVLAGTSGASGSVKALKSAFDRVEKLAGNNDDTIALANDPIIDVAYKWVANSLDLAKQGAQQRLPKQLVYAHALMTAEVPELIQRLELKVPPSELGIYPDTALPAWQSALLAGWAFTLHGKHSTPTGDVDFSIGDYDTVRKLVLRAIEGIDLQQEYAKYIAA</sequence>
<evidence type="ECO:0000313" key="1">
    <source>
        <dbReference type="EMBL" id="MBB6203725.1"/>
    </source>
</evidence>
<dbReference type="RefSeq" id="WP_183799098.1">
    <property type="nucleotide sequence ID" value="NZ_JACIII010000008.1"/>
</dbReference>
<evidence type="ECO:0000313" key="2">
    <source>
        <dbReference type="Proteomes" id="UP000518681"/>
    </source>
</evidence>
<reference evidence="1 2" key="1">
    <citation type="submission" date="2020-08" db="EMBL/GenBank/DDBJ databases">
        <title>Genomic Encyclopedia of Type Strains, Phase IV (KMG-V): Genome sequencing to study the core and pangenomes of soil and plant-associated prokaryotes.</title>
        <authorList>
            <person name="Whitman W."/>
        </authorList>
    </citation>
    <scope>NUCLEOTIDE SEQUENCE [LARGE SCALE GENOMIC DNA]</scope>
    <source>
        <strain evidence="1 2">SEMIA 4013</strain>
    </source>
</reference>
<dbReference type="EMBL" id="JACIIK010000008">
    <property type="protein sequence ID" value="MBB6203725.1"/>
    <property type="molecule type" value="Genomic_DNA"/>
</dbReference>